<dbReference type="Proteomes" id="UP000324222">
    <property type="component" value="Unassembled WGS sequence"/>
</dbReference>
<name>A0A5B7GT71_PORTR</name>
<sequence length="111" mass="12434">MHEATLVRKANCPMLFLRTFITLQPRSSSPSLHSMLTSRHLFIAHTIRSQLLITKSPPRQDNLYPTCLVPSIQHPPVTPHFRITTTTITTTTTSLTDPFLLSLSSSSLSLH</sequence>
<evidence type="ECO:0000313" key="1">
    <source>
        <dbReference type="EMBL" id="MPC63451.1"/>
    </source>
</evidence>
<accession>A0A5B7GT71</accession>
<organism evidence="1 2">
    <name type="scientific">Portunus trituberculatus</name>
    <name type="common">Swimming crab</name>
    <name type="synonym">Neptunus trituberculatus</name>
    <dbReference type="NCBI Taxonomy" id="210409"/>
    <lineage>
        <taxon>Eukaryota</taxon>
        <taxon>Metazoa</taxon>
        <taxon>Ecdysozoa</taxon>
        <taxon>Arthropoda</taxon>
        <taxon>Crustacea</taxon>
        <taxon>Multicrustacea</taxon>
        <taxon>Malacostraca</taxon>
        <taxon>Eumalacostraca</taxon>
        <taxon>Eucarida</taxon>
        <taxon>Decapoda</taxon>
        <taxon>Pleocyemata</taxon>
        <taxon>Brachyura</taxon>
        <taxon>Eubrachyura</taxon>
        <taxon>Portunoidea</taxon>
        <taxon>Portunidae</taxon>
        <taxon>Portuninae</taxon>
        <taxon>Portunus</taxon>
    </lineage>
</organism>
<proteinExistence type="predicted"/>
<keyword evidence="2" id="KW-1185">Reference proteome</keyword>
<dbReference type="AlphaFoldDB" id="A0A5B7GT71"/>
<reference evidence="1 2" key="1">
    <citation type="submission" date="2019-05" db="EMBL/GenBank/DDBJ databases">
        <title>Another draft genome of Portunus trituberculatus and its Hox gene families provides insights of decapod evolution.</title>
        <authorList>
            <person name="Jeong J.-H."/>
            <person name="Song I."/>
            <person name="Kim S."/>
            <person name="Choi T."/>
            <person name="Kim D."/>
            <person name="Ryu S."/>
            <person name="Kim W."/>
        </authorList>
    </citation>
    <scope>NUCLEOTIDE SEQUENCE [LARGE SCALE GENOMIC DNA]</scope>
    <source>
        <tissue evidence="1">Muscle</tissue>
    </source>
</reference>
<dbReference type="EMBL" id="VSRR010020831">
    <property type="protein sequence ID" value="MPC63451.1"/>
    <property type="molecule type" value="Genomic_DNA"/>
</dbReference>
<evidence type="ECO:0000313" key="2">
    <source>
        <dbReference type="Proteomes" id="UP000324222"/>
    </source>
</evidence>
<comment type="caution">
    <text evidence="1">The sequence shown here is derived from an EMBL/GenBank/DDBJ whole genome shotgun (WGS) entry which is preliminary data.</text>
</comment>
<protein>
    <submittedName>
        <fullName evidence="1">Uncharacterized protein</fullName>
    </submittedName>
</protein>
<gene>
    <name evidence="1" type="ORF">E2C01_057549</name>
</gene>